<evidence type="ECO:0000313" key="5">
    <source>
        <dbReference type="EMBL" id="KDS91023.2"/>
    </source>
</evidence>
<dbReference type="PANTHER" id="PTHR34236:SF1">
    <property type="entry name" value="DIMETHYL SULFOXIDE REDUCTASE TRANSCRIPTIONAL ACTIVATOR"/>
    <property type="match status" value="1"/>
</dbReference>
<evidence type="ECO:0000256" key="2">
    <source>
        <dbReference type="ARBA" id="ARBA00023163"/>
    </source>
</evidence>
<organism evidence="5 6">
    <name type="scientific">Halorubrum saccharovorum</name>
    <dbReference type="NCBI Taxonomy" id="2248"/>
    <lineage>
        <taxon>Archaea</taxon>
        <taxon>Methanobacteriati</taxon>
        <taxon>Methanobacteriota</taxon>
        <taxon>Stenosarchaea group</taxon>
        <taxon>Halobacteria</taxon>
        <taxon>Halobacteriales</taxon>
        <taxon>Haloferacaceae</taxon>
        <taxon>Halorubrum</taxon>
    </lineage>
</organism>
<dbReference type="OrthoDB" id="51502at2157"/>
<evidence type="ECO:0000259" key="3">
    <source>
        <dbReference type="Pfam" id="PF04967"/>
    </source>
</evidence>
<dbReference type="Pfam" id="PF04967">
    <property type="entry name" value="HTH_10"/>
    <property type="match status" value="1"/>
</dbReference>
<dbReference type="AlphaFoldDB" id="A0A081EUD5"/>
<dbReference type="EMBL" id="JNFH02000017">
    <property type="protein sequence ID" value="KDS91023.2"/>
    <property type="molecule type" value="Genomic_DNA"/>
</dbReference>
<keyword evidence="1" id="KW-0805">Transcription regulation</keyword>
<dbReference type="InterPro" id="IPR031803">
    <property type="entry name" value="BAT_GAF/HTH-assoc"/>
</dbReference>
<dbReference type="Pfam" id="PF15915">
    <property type="entry name" value="BAT"/>
    <property type="match status" value="1"/>
</dbReference>
<feature type="domain" description="HTH bat-type" evidence="3">
    <location>
        <begin position="150"/>
        <end position="198"/>
    </location>
</feature>
<dbReference type="PANTHER" id="PTHR34236">
    <property type="entry name" value="DIMETHYL SULFOXIDE REDUCTASE TRANSCRIPTIONAL ACTIVATOR"/>
    <property type="match status" value="1"/>
</dbReference>
<accession>A0A081EUD5</accession>
<proteinExistence type="predicted"/>
<evidence type="ECO:0000313" key="6">
    <source>
        <dbReference type="Proteomes" id="UP000053331"/>
    </source>
</evidence>
<name>A0A081EUD5_9EURY</name>
<comment type="caution">
    <text evidence="5">The sequence shown here is derived from an EMBL/GenBank/DDBJ whole genome shotgun (WGS) entry which is preliminary data.</text>
</comment>
<dbReference type="InterPro" id="IPR007050">
    <property type="entry name" value="HTH_bacterioopsin"/>
</dbReference>
<keyword evidence="6" id="KW-1185">Reference proteome</keyword>
<evidence type="ECO:0000256" key="1">
    <source>
        <dbReference type="ARBA" id="ARBA00023015"/>
    </source>
</evidence>
<keyword evidence="2" id="KW-0804">Transcription</keyword>
<protein>
    <submittedName>
        <fullName evidence="5">Bacteriocin</fullName>
    </submittedName>
</protein>
<gene>
    <name evidence="5" type="ORF">FK85_07065</name>
</gene>
<sequence length="219" mass="23780">MTQARLVVELPEGPWAADVSREFPAATFRVIAALPGDGPGFALVWITAPDVAAVLEAMESHPAVTDTSVMDRSDHEATVQFETSAPLLQLAAKRSGVPIEMPVEISGGEAVIDVTGAQDRIAELGRQFDELDLEFRVKYVRERLPASQLLTETDQDLLLRAVEEGYYDTPRDCSLTELADRVGVAKSTCSEALHRVEEIAINRLVEDLPPQVGADEAAQ</sequence>
<reference evidence="5 6" key="1">
    <citation type="journal article" date="2015" name="Genome Announc.">
        <title>Draft genome sequence of a Halorubrum H3 strain isolated from the burlinskoye salt lake (Altai Krai, Russia).</title>
        <authorList>
            <person name="Rozanov A.S."/>
            <person name="Bryanskaya A.V."/>
            <person name="Malup T.K."/>
            <person name="Kotenko A.V."/>
            <person name="Peltek S.E."/>
        </authorList>
    </citation>
    <scope>NUCLEOTIDE SEQUENCE [LARGE SCALE GENOMIC DNA]</scope>
    <source>
        <strain evidence="5 6">H3</strain>
    </source>
</reference>
<evidence type="ECO:0000259" key="4">
    <source>
        <dbReference type="Pfam" id="PF15915"/>
    </source>
</evidence>
<dbReference type="RefSeq" id="WP_050024213.1">
    <property type="nucleotide sequence ID" value="NZ_JNFH02000017.1"/>
</dbReference>
<dbReference type="Proteomes" id="UP000053331">
    <property type="component" value="Unassembled WGS sequence"/>
</dbReference>
<feature type="domain" description="Bacterioopsin transcriptional activator GAF and HTH associated" evidence="4">
    <location>
        <begin position="34"/>
        <end position="119"/>
    </location>
</feature>